<reference evidence="2 3" key="1">
    <citation type="submission" date="2020-12" db="EMBL/GenBank/DDBJ databases">
        <title>Sphingomonas sp.</title>
        <authorList>
            <person name="Kim M.K."/>
        </authorList>
    </citation>
    <scope>NUCLEOTIDE SEQUENCE [LARGE SCALE GENOMIC DNA]</scope>
    <source>
        <strain evidence="2 3">BT552</strain>
    </source>
</reference>
<accession>A0ABS2D8V2</accession>
<feature type="transmembrane region" description="Helical" evidence="1">
    <location>
        <begin position="125"/>
        <end position="147"/>
    </location>
</feature>
<keyword evidence="3" id="KW-1185">Reference proteome</keyword>
<feature type="transmembrane region" description="Helical" evidence="1">
    <location>
        <begin position="298"/>
        <end position="321"/>
    </location>
</feature>
<comment type="caution">
    <text evidence="2">The sequence shown here is derived from an EMBL/GenBank/DDBJ whole genome shotgun (WGS) entry which is preliminary data.</text>
</comment>
<keyword evidence="1" id="KW-1133">Transmembrane helix</keyword>
<dbReference type="Gene3D" id="1.20.120.1630">
    <property type="match status" value="1"/>
</dbReference>
<feature type="transmembrane region" description="Helical" evidence="1">
    <location>
        <begin position="188"/>
        <end position="206"/>
    </location>
</feature>
<gene>
    <name evidence="2" type="ORF">ILT43_13340</name>
</gene>
<feature type="transmembrane region" description="Helical" evidence="1">
    <location>
        <begin position="218"/>
        <end position="242"/>
    </location>
</feature>
<dbReference type="RefSeq" id="WP_204199448.1">
    <property type="nucleotide sequence ID" value="NZ_JAFEMC010000003.1"/>
</dbReference>
<sequence>MYHDPALAAATRVTRPPSAVSGGAGFAGFAGLASWTLVARANFLDGPYSALVGLAACALAMIAWSLLVDRVHRSATTGLDWQNPQPLRCTLDISLTKLAGYWLTWGGIAVVYATGRFYWQGNFEFAMWCFLWGAPALFALSIPYVLWIDRHMVEPRDGAWHLGAWLTGQSGVDRGAIHNHLLSWGVKAFFLPFMLGGVPSGFGAFVRADLAGALAHPVALTQMLIGAMFLIDMGIATVGYVLTFRPLDAHIRSANPFAAAWMPALICYPPFILMLDGGPFDYHQGTAQWDYWLGDHPLLLAAFGAVLVGLTATYAWATLAFGPRFSNLTHRGILTHGPYAWTKHPAYWSKNLFWWLSVLPWFTTGSPVDAIRATLTLGAVSGVYYWRAKTEERHLRRDPAYVAYSDWITRHGPIARVRQKLSSAYTREISPPHAPS</sequence>
<feature type="transmembrane region" description="Helical" evidence="1">
    <location>
        <begin position="50"/>
        <end position="68"/>
    </location>
</feature>
<keyword evidence="1" id="KW-0472">Membrane</keyword>
<proteinExistence type="predicted"/>
<evidence type="ECO:0000313" key="3">
    <source>
        <dbReference type="Proteomes" id="UP000763641"/>
    </source>
</evidence>
<feature type="transmembrane region" description="Helical" evidence="1">
    <location>
        <begin position="20"/>
        <end position="38"/>
    </location>
</feature>
<dbReference type="EMBL" id="JAFEMC010000003">
    <property type="protein sequence ID" value="MBM6577362.1"/>
    <property type="molecule type" value="Genomic_DNA"/>
</dbReference>
<organism evidence="2 3">
    <name type="scientific">Sphingomonas longa</name>
    <dbReference type="NCBI Taxonomy" id="2778730"/>
    <lineage>
        <taxon>Bacteria</taxon>
        <taxon>Pseudomonadati</taxon>
        <taxon>Pseudomonadota</taxon>
        <taxon>Alphaproteobacteria</taxon>
        <taxon>Sphingomonadales</taxon>
        <taxon>Sphingomonadaceae</taxon>
        <taxon>Sphingomonas</taxon>
    </lineage>
</organism>
<evidence type="ECO:0000256" key="1">
    <source>
        <dbReference type="SAM" id="Phobius"/>
    </source>
</evidence>
<keyword evidence="1" id="KW-0812">Transmembrane</keyword>
<protein>
    <recommendedName>
        <fullName evidence="4">Protein-S-isoprenylcysteine methyltransferase</fullName>
    </recommendedName>
</protein>
<feature type="transmembrane region" description="Helical" evidence="1">
    <location>
        <begin position="98"/>
        <end position="119"/>
    </location>
</feature>
<evidence type="ECO:0008006" key="4">
    <source>
        <dbReference type="Google" id="ProtNLM"/>
    </source>
</evidence>
<feature type="transmembrane region" description="Helical" evidence="1">
    <location>
        <begin position="254"/>
        <end position="275"/>
    </location>
</feature>
<evidence type="ECO:0000313" key="2">
    <source>
        <dbReference type="EMBL" id="MBM6577362.1"/>
    </source>
</evidence>
<name>A0ABS2D8V2_9SPHN</name>
<dbReference type="Proteomes" id="UP000763641">
    <property type="component" value="Unassembled WGS sequence"/>
</dbReference>